<name>A0A2P4YG82_9STRA</name>
<sequence length="91" mass="10401">MHFGAVDVEKEREFRRLYDMTDFSIKYKIAIPQPAESLTDILDALEVLVLLVNDMYSTLVSDQVDGARRFLLVLRKTKAMRGQEAVPELVA</sequence>
<evidence type="ECO:0000313" key="1">
    <source>
        <dbReference type="EMBL" id="POM76808.1"/>
    </source>
</evidence>
<keyword evidence="2" id="KW-1185">Reference proteome</keyword>
<proteinExistence type="predicted"/>
<comment type="caution">
    <text evidence="1">The sequence shown here is derived from an EMBL/GenBank/DDBJ whole genome shotgun (WGS) entry which is preliminary data.</text>
</comment>
<dbReference type="EMBL" id="NCKW01003391">
    <property type="protein sequence ID" value="POM76808.1"/>
    <property type="molecule type" value="Genomic_DNA"/>
</dbReference>
<dbReference type="Proteomes" id="UP000237271">
    <property type="component" value="Unassembled WGS sequence"/>
</dbReference>
<gene>
    <name evidence="1" type="ORF">PHPALM_5917</name>
</gene>
<evidence type="ECO:0000313" key="2">
    <source>
        <dbReference type="Proteomes" id="UP000237271"/>
    </source>
</evidence>
<accession>A0A2P4YG82</accession>
<reference evidence="1 2" key="1">
    <citation type="journal article" date="2017" name="Genome Biol. Evol.">
        <title>Phytophthora megakarya and P. palmivora, closely related causal agents of cacao black pod rot, underwent increases in genome sizes and gene numbers by different mechanisms.</title>
        <authorList>
            <person name="Ali S.S."/>
            <person name="Shao J."/>
            <person name="Lary D.J."/>
            <person name="Kronmiller B."/>
            <person name="Shen D."/>
            <person name="Strem M.D."/>
            <person name="Amoako-Attah I."/>
            <person name="Akrofi A.Y."/>
            <person name="Begoude B.A."/>
            <person name="Ten Hoopen G.M."/>
            <person name="Coulibaly K."/>
            <person name="Kebe B.I."/>
            <person name="Melnick R.L."/>
            <person name="Guiltinan M.J."/>
            <person name="Tyler B.M."/>
            <person name="Meinhardt L.W."/>
            <person name="Bailey B.A."/>
        </authorList>
    </citation>
    <scope>NUCLEOTIDE SEQUENCE [LARGE SCALE GENOMIC DNA]</scope>
    <source>
        <strain evidence="2">sbr112.9</strain>
    </source>
</reference>
<organism evidence="1 2">
    <name type="scientific">Phytophthora palmivora</name>
    <dbReference type="NCBI Taxonomy" id="4796"/>
    <lineage>
        <taxon>Eukaryota</taxon>
        <taxon>Sar</taxon>
        <taxon>Stramenopiles</taxon>
        <taxon>Oomycota</taxon>
        <taxon>Peronosporomycetes</taxon>
        <taxon>Peronosporales</taxon>
        <taxon>Peronosporaceae</taxon>
        <taxon>Phytophthora</taxon>
    </lineage>
</organism>
<dbReference type="AlphaFoldDB" id="A0A2P4YG82"/>
<protein>
    <submittedName>
        <fullName evidence="1">Uncharacterized protein</fullName>
    </submittedName>
</protein>
<dbReference type="OrthoDB" id="128729at2759"/>